<evidence type="ECO:0000259" key="4">
    <source>
        <dbReference type="PROSITE" id="PS50110"/>
    </source>
</evidence>
<organism evidence="5 6">
    <name type="scientific">Paenibacillus stellifer</name>
    <dbReference type="NCBI Taxonomy" id="169760"/>
    <lineage>
        <taxon>Bacteria</taxon>
        <taxon>Bacillati</taxon>
        <taxon>Bacillota</taxon>
        <taxon>Bacilli</taxon>
        <taxon>Bacillales</taxon>
        <taxon>Paenibacillaceae</taxon>
        <taxon>Paenibacillus</taxon>
    </lineage>
</organism>
<feature type="domain" description="Response regulatory" evidence="4">
    <location>
        <begin position="38"/>
        <end position="155"/>
    </location>
</feature>
<evidence type="ECO:0000313" key="6">
    <source>
        <dbReference type="Proteomes" id="UP000029507"/>
    </source>
</evidence>
<keyword evidence="6" id="KW-1185">Reference proteome</keyword>
<dbReference type="InterPro" id="IPR001789">
    <property type="entry name" value="Sig_transdc_resp-reg_receiver"/>
</dbReference>
<proteinExistence type="predicted"/>
<keyword evidence="1 3" id="KW-0597">Phosphoprotein</keyword>
<dbReference type="SUPFAM" id="SSF52172">
    <property type="entry name" value="CheY-like"/>
    <property type="match status" value="1"/>
</dbReference>
<dbReference type="Gene3D" id="3.40.50.2300">
    <property type="match status" value="1"/>
</dbReference>
<dbReference type="PANTHER" id="PTHR45339:SF1">
    <property type="entry name" value="HYBRID SIGNAL TRANSDUCTION HISTIDINE KINASE J"/>
    <property type="match status" value="1"/>
</dbReference>
<dbReference type="Proteomes" id="UP000029507">
    <property type="component" value="Chromosome"/>
</dbReference>
<evidence type="ECO:0000256" key="3">
    <source>
        <dbReference type="PROSITE-ProRule" id="PRU00169"/>
    </source>
</evidence>
<dbReference type="STRING" id="169760.PSTEL_23370"/>
<feature type="modified residue" description="4-aspartylphosphate" evidence="3">
    <location>
        <position position="87"/>
    </location>
</feature>
<protein>
    <recommendedName>
        <fullName evidence="4">Response regulatory domain-containing protein</fullName>
    </recommendedName>
</protein>
<dbReference type="InterPro" id="IPR011006">
    <property type="entry name" value="CheY-like_superfamily"/>
</dbReference>
<dbReference type="HOGENOM" id="CLU_000445_69_12_9"/>
<dbReference type="RefSeq" id="WP_038698817.1">
    <property type="nucleotide sequence ID" value="NZ_CP009286.1"/>
</dbReference>
<keyword evidence="2" id="KW-0902">Two-component regulatory system</keyword>
<dbReference type="Pfam" id="PF00072">
    <property type="entry name" value="Response_reg"/>
    <property type="match status" value="1"/>
</dbReference>
<accession>A0A089N9V7</accession>
<dbReference type="PANTHER" id="PTHR45339">
    <property type="entry name" value="HYBRID SIGNAL TRANSDUCTION HISTIDINE KINASE J"/>
    <property type="match status" value="1"/>
</dbReference>
<dbReference type="KEGG" id="pste:PSTEL_23370"/>
<evidence type="ECO:0000256" key="1">
    <source>
        <dbReference type="ARBA" id="ARBA00022553"/>
    </source>
</evidence>
<dbReference type="CDD" id="cd17546">
    <property type="entry name" value="REC_hyHK_CKI1_RcsC-like"/>
    <property type="match status" value="1"/>
</dbReference>
<dbReference type="GO" id="GO:0000160">
    <property type="term" value="P:phosphorelay signal transduction system"/>
    <property type="evidence" value="ECO:0007669"/>
    <property type="project" value="UniProtKB-KW"/>
</dbReference>
<sequence>MTKNNTDGCEYSPTGYAYSRAAEEEGQTVVKESTPPLNILVAEDNEVNQIVLRKMLEKRGHAVSVVSDGQEALEVLKTNTYDLVFMDVQMPRMNGLEAVRVIKDTMPPEAIPVIIAVTANALKEDRERCLAAGMDEYISKPVRSETLRSVISKFF</sequence>
<dbReference type="SMART" id="SM00448">
    <property type="entry name" value="REC"/>
    <property type="match status" value="1"/>
</dbReference>
<name>A0A089N9V7_9BACL</name>
<dbReference type="PROSITE" id="PS50110">
    <property type="entry name" value="RESPONSE_REGULATORY"/>
    <property type="match status" value="1"/>
</dbReference>
<gene>
    <name evidence="5" type="ORF">PSTEL_23370</name>
</gene>
<evidence type="ECO:0000256" key="2">
    <source>
        <dbReference type="ARBA" id="ARBA00023012"/>
    </source>
</evidence>
<reference evidence="5 6" key="1">
    <citation type="submission" date="2014-08" db="EMBL/GenBank/DDBJ databases">
        <title>Comparative genomics of the Paenibacillus odorifer group.</title>
        <authorList>
            <person name="den Bakker H.C."/>
            <person name="Tsai Y.-C."/>
            <person name="Martin N."/>
            <person name="Korlach J."/>
            <person name="Wiedmann M."/>
        </authorList>
    </citation>
    <scope>NUCLEOTIDE SEQUENCE [LARGE SCALE GENOMIC DNA]</scope>
    <source>
        <strain evidence="5 6">DSM 14472</strain>
    </source>
</reference>
<dbReference type="AlphaFoldDB" id="A0A089N9V7"/>
<evidence type="ECO:0000313" key="5">
    <source>
        <dbReference type="EMBL" id="AIQ65609.1"/>
    </source>
</evidence>
<dbReference type="EMBL" id="CP009286">
    <property type="protein sequence ID" value="AIQ65609.1"/>
    <property type="molecule type" value="Genomic_DNA"/>
</dbReference>